<dbReference type="RefSeq" id="WP_226572867.1">
    <property type="nucleotide sequence ID" value="NZ_BLAY01000001.1"/>
</dbReference>
<comment type="caution">
    <text evidence="1">The sequence shown here is derived from an EMBL/GenBank/DDBJ whole genome shotgun (WGS) entry which is preliminary data.</text>
</comment>
<keyword evidence="2" id="KW-1185">Reference proteome</keyword>
<reference evidence="1" key="1">
    <citation type="submission" date="2019-10" db="EMBL/GenBank/DDBJ databases">
        <title>Draft genome sequece of Microseira wollei NIES-4236.</title>
        <authorList>
            <person name="Yamaguchi H."/>
            <person name="Suzuki S."/>
            <person name="Kawachi M."/>
        </authorList>
    </citation>
    <scope>NUCLEOTIDE SEQUENCE</scope>
    <source>
        <strain evidence="1">NIES-4236</strain>
    </source>
</reference>
<evidence type="ECO:0000313" key="1">
    <source>
        <dbReference type="EMBL" id="GET35430.1"/>
    </source>
</evidence>
<name>A0AAV3X4A9_9CYAN</name>
<dbReference type="EMBL" id="BLAY01000001">
    <property type="protein sequence ID" value="GET35430.1"/>
    <property type="molecule type" value="Genomic_DNA"/>
</dbReference>
<gene>
    <name evidence="1" type="ORF">MiSe_01720</name>
</gene>
<evidence type="ECO:0000313" key="2">
    <source>
        <dbReference type="Proteomes" id="UP001050975"/>
    </source>
</evidence>
<protein>
    <submittedName>
        <fullName evidence="1">ATPase-like protein</fullName>
    </submittedName>
</protein>
<sequence>MRNLNDALDVLVGVGTVEGEIIEDEKTGKRLVKIPKYQLAELWYSGAIG</sequence>
<accession>A0AAV3X4A9</accession>
<organism evidence="1 2">
    <name type="scientific">Microseira wollei NIES-4236</name>
    <dbReference type="NCBI Taxonomy" id="2530354"/>
    <lineage>
        <taxon>Bacteria</taxon>
        <taxon>Bacillati</taxon>
        <taxon>Cyanobacteriota</taxon>
        <taxon>Cyanophyceae</taxon>
        <taxon>Oscillatoriophycideae</taxon>
        <taxon>Aerosakkonematales</taxon>
        <taxon>Aerosakkonemataceae</taxon>
        <taxon>Microseira</taxon>
    </lineage>
</organism>
<dbReference type="Proteomes" id="UP001050975">
    <property type="component" value="Unassembled WGS sequence"/>
</dbReference>
<proteinExistence type="predicted"/>
<dbReference type="AlphaFoldDB" id="A0AAV3X4A9"/>